<feature type="domain" description="Succinylglutamate desuccinylase/Aspartoacylase catalytic" evidence="5">
    <location>
        <begin position="62"/>
        <end position="250"/>
    </location>
</feature>
<dbReference type="AlphaFoldDB" id="A0A6J6C4T5"/>
<dbReference type="Pfam" id="PF24827">
    <property type="entry name" value="AstE_AspA_cat"/>
    <property type="match status" value="1"/>
</dbReference>
<evidence type="ECO:0000256" key="2">
    <source>
        <dbReference type="ARBA" id="ARBA00022723"/>
    </source>
</evidence>
<evidence type="ECO:0000256" key="1">
    <source>
        <dbReference type="ARBA" id="ARBA00001947"/>
    </source>
</evidence>
<dbReference type="InterPro" id="IPR053138">
    <property type="entry name" value="N-alpha-Ac-DABA_deacetylase"/>
</dbReference>
<dbReference type="InterPro" id="IPR055438">
    <property type="entry name" value="AstE_AspA_cat"/>
</dbReference>
<dbReference type="PANTHER" id="PTHR37326">
    <property type="entry name" value="BLL3975 PROTEIN"/>
    <property type="match status" value="1"/>
</dbReference>
<gene>
    <name evidence="6" type="ORF">UFOPK1506_00085</name>
</gene>
<keyword evidence="4" id="KW-0862">Zinc</keyword>
<sequence length="364" mass="39072">MKNLSLGIEATYSGEVSATVSISFDIDKPGKNTGYLVVGDSTNHSGWASHQVPIISIKNGTGPTVLVVGGTHGDEYEGQIAAASLSRTLKVEDVTGRVIIIPCISMEASRNGNRLWNDGANFNRVFPGNENGAIHGKLAHFLSSELFPQCDGVLDMHSGGRSMYFIPSSNMTWVKDKTQREKLVKNMLAWNTEVHMVGGEQPNTDPYSLLNRNAEAQGKSVSTGEFGGAGITTPQSIRIIKEGLENFLRAFGVLKGAARSREEMKRGPIAIIDFRDGNKFINAPRAGIYENLVALGAEVKKGDVVGQIHDVDHPDVPPVLVRTASDGVVGVIRGFPPVVTGDCVCVVGKKWNSLQELEDSEATS</sequence>
<name>A0A6J6C4T5_9ZZZZ</name>
<dbReference type="GO" id="GO:0016788">
    <property type="term" value="F:hydrolase activity, acting on ester bonds"/>
    <property type="evidence" value="ECO:0007669"/>
    <property type="project" value="InterPro"/>
</dbReference>
<evidence type="ECO:0000259" key="5">
    <source>
        <dbReference type="Pfam" id="PF24827"/>
    </source>
</evidence>
<dbReference type="Gene3D" id="3.40.630.10">
    <property type="entry name" value="Zn peptidases"/>
    <property type="match status" value="1"/>
</dbReference>
<evidence type="ECO:0000256" key="3">
    <source>
        <dbReference type="ARBA" id="ARBA00022801"/>
    </source>
</evidence>
<dbReference type="InterPro" id="IPR043795">
    <property type="entry name" value="N-alpha-Ac-DABA-like"/>
</dbReference>
<protein>
    <submittedName>
        <fullName evidence="6">Unannotated protein</fullName>
    </submittedName>
</protein>
<keyword evidence="2" id="KW-0479">Metal-binding</keyword>
<reference evidence="6" key="1">
    <citation type="submission" date="2020-05" db="EMBL/GenBank/DDBJ databases">
        <authorList>
            <person name="Chiriac C."/>
            <person name="Salcher M."/>
            <person name="Ghai R."/>
            <person name="Kavagutti S V."/>
        </authorList>
    </citation>
    <scope>NUCLEOTIDE SEQUENCE</scope>
</reference>
<evidence type="ECO:0000313" key="6">
    <source>
        <dbReference type="EMBL" id="CAB4545553.1"/>
    </source>
</evidence>
<dbReference type="SUPFAM" id="SSF53187">
    <property type="entry name" value="Zn-dependent exopeptidases"/>
    <property type="match status" value="1"/>
</dbReference>
<evidence type="ECO:0000256" key="4">
    <source>
        <dbReference type="ARBA" id="ARBA00022833"/>
    </source>
</evidence>
<accession>A0A6J6C4T5</accession>
<dbReference type="EMBL" id="CAEZSV010000007">
    <property type="protein sequence ID" value="CAB4545553.1"/>
    <property type="molecule type" value="Genomic_DNA"/>
</dbReference>
<dbReference type="GO" id="GO:0016811">
    <property type="term" value="F:hydrolase activity, acting on carbon-nitrogen (but not peptide) bonds, in linear amides"/>
    <property type="evidence" value="ECO:0007669"/>
    <property type="project" value="InterPro"/>
</dbReference>
<dbReference type="PIRSF" id="PIRSF039012">
    <property type="entry name" value="ASP"/>
    <property type="match status" value="1"/>
</dbReference>
<comment type="cofactor">
    <cofactor evidence="1">
        <name>Zn(2+)</name>
        <dbReference type="ChEBI" id="CHEBI:29105"/>
    </cofactor>
</comment>
<dbReference type="GO" id="GO:0046872">
    <property type="term" value="F:metal ion binding"/>
    <property type="evidence" value="ECO:0007669"/>
    <property type="project" value="UniProtKB-KW"/>
</dbReference>
<proteinExistence type="predicted"/>
<dbReference type="PANTHER" id="PTHR37326:SF1">
    <property type="entry name" value="BLL3975 PROTEIN"/>
    <property type="match status" value="1"/>
</dbReference>
<keyword evidence="3" id="KW-0378">Hydrolase</keyword>
<organism evidence="6">
    <name type="scientific">freshwater metagenome</name>
    <dbReference type="NCBI Taxonomy" id="449393"/>
    <lineage>
        <taxon>unclassified sequences</taxon>
        <taxon>metagenomes</taxon>
        <taxon>ecological metagenomes</taxon>
    </lineage>
</organism>